<protein>
    <recommendedName>
        <fullName evidence="10">peptidylprolyl isomerase</fullName>
        <ecNumber evidence="10">5.2.1.8</ecNumber>
    </recommendedName>
</protein>
<dbReference type="Pfam" id="PF13833">
    <property type="entry name" value="EF-hand_8"/>
    <property type="match status" value="1"/>
</dbReference>
<evidence type="ECO:0000256" key="4">
    <source>
        <dbReference type="ARBA" id="ARBA00022737"/>
    </source>
</evidence>
<sequence length="451" mass="50784">MVFMAAILAAVVQVLAGLSTEEVQVEVTFTPERCSFKSEDGFFLRYHYNGTFPDGKKFDSSHDRGNTFDFTLGKGEVIKGMDQALRGMCAGEKRKITIPPHLAYGDSGVDGVIPSGATLVFDVEMVEVRDPTEEVPNVLFWWLGETPTNAFGDMDANKDKIVTKDEFTKYCYEQVSAEKGKFLPGRREVDLIEDMFHFQDQDDDGVISYAEFSGPKDHDELFPKMVSRVVTLAVALQIFAALAVDDLSEVEIEVTFKPKRCIFVSREGYFLRYHYNGTFPDGKKFDSSHDRGDTFDFILGRGEVIKGMDTGLRGMCAGEKRKITVPPHLAYGEKGVEGTIPPGSTLVFEVELIEVLDPTDDVPKNLFWWVGETPKNSFGDSDVNRDKKISKEEFSNYCHKMADSDKGIFLPGRREQDLIDDMFTFQDRDRDGFISFAEFAGPKIHDKHDEL</sequence>
<keyword evidence="10" id="KW-0697">Rotamase</keyword>
<feature type="chain" id="PRO_5039893542" description="peptidylprolyl isomerase" evidence="11">
    <location>
        <begin position="17"/>
        <end position="451"/>
    </location>
</feature>
<dbReference type="PROSITE" id="PS00018">
    <property type="entry name" value="EF_HAND_1"/>
    <property type="match status" value="4"/>
</dbReference>
<feature type="signal peptide" evidence="11">
    <location>
        <begin position="1"/>
        <end position="16"/>
    </location>
</feature>
<feature type="domain" description="PPIase FKBP-type" evidence="12">
    <location>
        <begin position="268"/>
        <end position="356"/>
    </location>
</feature>
<dbReference type="InterPro" id="IPR011992">
    <property type="entry name" value="EF-hand-dom_pair"/>
</dbReference>
<keyword evidence="8 10" id="KW-0413">Isomerase</keyword>
<feature type="domain" description="EF-hand" evidence="13">
    <location>
        <begin position="414"/>
        <end position="449"/>
    </location>
</feature>
<evidence type="ECO:0000256" key="9">
    <source>
        <dbReference type="ARBA" id="ARBA00055986"/>
    </source>
</evidence>
<evidence type="ECO:0000259" key="13">
    <source>
        <dbReference type="PROSITE" id="PS50222"/>
    </source>
</evidence>
<gene>
    <name evidence="15" type="primary">LOC118431494</name>
</gene>
<dbReference type="SUPFAM" id="SSF47473">
    <property type="entry name" value="EF-hand"/>
    <property type="match status" value="1"/>
</dbReference>
<dbReference type="OMA" id="YDRHTLV"/>
<dbReference type="InterPro" id="IPR046357">
    <property type="entry name" value="PPIase_dom_sf"/>
</dbReference>
<dbReference type="Pfam" id="PF13202">
    <property type="entry name" value="EF-hand_5"/>
    <property type="match status" value="1"/>
</dbReference>
<dbReference type="SMART" id="SM00054">
    <property type="entry name" value="EFh"/>
    <property type="match status" value="4"/>
</dbReference>
<dbReference type="AlphaFoldDB" id="A0A9J7NCC3"/>
<dbReference type="InterPro" id="IPR018247">
    <property type="entry name" value="EF_Hand_1_Ca_BS"/>
</dbReference>
<dbReference type="GO" id="GO:0003755">
    <property type="term" value="F:peptidyl-prolyl cis-trans isomerase activity"/>
    <property type="evidence" value="ECO:0000318"/>
    <property type="project" value="GO_Central"/>
</dbReference>
<keyword evidence="7" id="KW-0325">Glycoprotein</keyword>
<reference evidence="15" key="2">
    <citation type="submission" date="2025-08" db="UniProtKB">
        <authorList>
            <consortium name="RefSeq"/>
        </authorList>
    </citation>
    <scope>IDENTIFICATION</scope>
    <source>
        <strain evidence="15">S238N-H82</strain>
        <tissue evidence="15">Testes</tissue>
    </source>
</reference>
<reference evidence="14" key="1">
    <citation type="journal article" date="2020" name="Nat. Ecol. Evol.">
        <title>Deeply conserved synteny resolves early events in vertebrate evolution.</title>
        <authorList>
            <person name="Simakov O."/>
            <person name="Marletaz F."/>
            <person name="Yue J.X."/>
            <person name="O'Connell B."/>
            <person name="Jenkins J."/>
            <person name="Brandt A."/>
            <person name="Calef R."/>
            <person name="Tung C.H."/>
            <person name="Huang T.K."/>
            <person name="Schmutz J."/>
            <person name="Satoh N."/>
            <person name="Yu J.K."/>
            <person name="Putnam N.H."/>
            <person name="Green R.E."/>
            <person name="Rokhsar D.S."/>
        </authorList>
    </citation>
    <scope>NUCLEOTIDE SEQUENCE [LARGE SCALE GENOMIC DNA]</scope>
    <source>
        <strain evidence="14">S238N-H82</strain>
    </source>
</reference>
<evidence type="ECO:0000259" key="12">
    <source>
        <dbReference type="PROSITE" id="PS50059"/>
    </source>
</evidence>
<keyword evidence="4" id="KW-0677">Repeat</keyword>
<dbReference type="OrthoDB" id="1902587at2759"/>
<keyword evidence="2" id="KW-0479">Metal-binding</keyword>
<feature type="domain" description="PPIase FKBP-type" evidence="12">
    <location>
        <begin position="41"/>
        <end position="129"/>
    </location>
</feature>
<dbReference type="PROSITE" id="PS50222">
    <property type="entry name" value="EF_HAND_2"/>
    <property type="match status" value="1"/>
</dbReference>
<dbReference type="GO" id="GO:0005509">
    <property type="term" value="F:calcium ion binding"/>
    <property type="evidence" value="ECO:0007669"/>
    <property type="project" value="InterPro"/>
</dbReference>
<dbReference type="Gene3D" id="3.10.50.40">
    <property type="match status" value="2"/>
</dbReference>
<evidence type="ECO:0000256" key="6">
    <source>
        <dbReference type="ARBA" id="ARBA00022837"/>
    </source>
</evidence>
<evidence type="ECO:0000256" key="3">
    <source>
        <dbReference type="ARBA" id="ARBA00022729"/>
    </source>
</evidence>
<comment type="subcellular location">
    <subcellularLocation>
        <location evidence="1">Endoplasmic reticulum</location>
    </subcellularLocation>
</comment>
<dbReference type="PANTHER" id="PTHR46046">
    <property type="entry name" value="PEPTIDYLPROLYL ISOMERASE"/>
    <property type="match status" value="1"/>
</dbReference>
<dbReference type="KEGG" id="bfo:118431494"/>
<dbReference type="SUPFAM" id="SSF54534">
    <property type="entry name" value="FKBP-like"/>
    <property type="match status" value="2"/>
</dbReference>
<keyword evidence="6" id="KW-0106">Calcium</keyword>
<organism evidence="14 15">
    <name type="scientific">Branchiostoma floridae</name>
    <name type="common">Florida lancelet</name>
    <name type="synonym">Amphioxus</name>
    <dbReference type="NCBI Taxonomy" id="7739"/>
    <lineage>
        <taxon>Eukaryota</taxon>
        <taxon>Metazoa</taxon>
        <taxon>Chordata</taxon>
        <taxon>Cephalochordata</taxon>
        <taxon>Leptocardii</taxon>
        <taxon>Amphioxiformes</taxon>
        <taxon>Branchiostomatidae</taxon>
        <taxon>Branchiostoma</taxon>
    </lineage>
</organism>
<dbReference type="Pfam" id="PF00254">
    <property type="entry name" value="FKBP_C"/>
    <property type="match status" value="2"/>
</dbReference>
<keyword evidence="5" id="KW-0256">Endoplasmic reticulum</keyword>
<dbReference type="PANTHER" id="PTHR46046:SF5">
    <property type="entry name" value="PEPTIDYLPROLYL ISOMERASE"/>
    <property type="match status" value="1"/>
</dbReference>
<dbReference type="GO" id="GO:0006457">
    <property type="term" value="P:protein folding"/>
    <property type="evidence" value="ECO:0000318"/>
    <property type="project" value="GO_Central"/>
</dbReference>
<name>A0A9J7NCC3_BRAFL</name>
<keyword evidence="14" id="KW-1185">Reference proteome</keyword>
<evidence type="ECO:0000313" key="14">
    <source>
        <dbReference type="Proteomes" id="UP000001554"/>
    </source>
</evidence>
<comment type="catalytic activity">
    <reaction evidence="10">
        <text>[protein]-peptidylproline (omega=180) = [protein]-peptidylproline (omega=0)</text>
        <dbReference type="Rhea" id="RHEA:16237"/>
        <dbReference type="Rhea" id="RHEA-COMP:10747"/>
        <dbReference type="Rhea" id="RHEA-COMP:10748"/>
        <dbReference type="ChEBI" id="CHEBI:83833"/>
        <dbReference type="ChEBI" id="CHEBI:83834"/>
        <dbReference type="EC" id="5.2.1.8"/>
    </reaction>
</comment>
<dbReference type="InterPro" id="IPR051989">
    <property type="entry name" value="FKBP-like_isomerase"/>
</dbReference>
<dbReference type="GO" id="GO:0005783">
    <property type="term" value="C:endoplasmic reticulum"/>
    <property type="evidence" value="ECO:0000318"/>
    <property type="project" value="GO_Central"/>
</dbReference>
<evidence type="ECO:0000256" key="7">
    <source>
        <dbReference type="ARBA" id="ARBA00023180"/>
    </source>
</evidence>
<dbReference type="Proteomes" id="UP000001554">
    <property type="component" value="Chromosome 15"/>
</dbReference>
<accession>A0A9J7NCC3</accession>
<dbReference type="PROSITE" id="PS50059">
    <property type="entry name" value="FKBP_PPIASE"/>
    <property type="match status" value="2"/>
</dbReference>
<dbReference type="FunFam" id="3.10.50.40:FF:000002">
    <property type="entry name" value="Peptidylprolyl isomerase"/>
    <property type="match status" value="2"/>
</dbReference>
<dbReference type="Gene3D" id="1.10.238.10">
    <property type="entry name" value="EF-hand"/>
    <property type="match status" value="2"/>
</dbReference>
<evidence type="ECO:0000313" key="15">
    <source>
        <dbReference type="RefSeq" id="XP_035698629.1"/>
    </source>
</evidence>
<comment type="function">
    <text evidence="9">PPIases accelerate the folding of proteins during protein synthesis.</text>
</comment>
<evidence type="ECO:0000256" key="2">
    <source>
        <dbReference type="ARBA" id="ARBA00022723"/>
    </source>
</evidence>
<evidence type="ECO:0000256" key="5">
    <source>
        <dbReference type="ARBA" id="ARBA00022824"/>
    </source>
</evidence>
<proteinExistence type="predicted"/>
<evidence type="ECO:0000256" key="8">
    <source>
        <dbReference type="ARBA" id="ARBA00023235"/>
    </source>
</evidence>
<keyword evidence="3 11" id="KW-0732">Signal</keyword>
<evidence type="ECO:0000256" key="11">
    <source>
        <dbReference type="SAM" id="SignalP"/>
    </source>
</evidence>
<dbReference type="EC" id="5.2.1.8" evidence="10"/>
<dbReference type="RefSeq" id="XP_035698629.1">
    <property type="nucleotide sequence ID" value="XM_035842736.1"/>
</dbReference>
<dbReference type="InterPro" id="IPR002048">
    <property type="entry name" value="EF_hand_dom"/>
</dbReference>
<evidence type="ECO:0000256" key="10">
    <source>
        <dbReference type="PROSITE-ProRule" id="PRU00277"/>
    </source>
</evidence>
<dbReference type="InterPro" id="IPR001179">
    <property type="entry name" value="PPIase_FKBP_dom"/>
</dbReference>
<dbReference type="GeneID" id="118431494"/>
<evidence type="ECO:0000256" key="1">
    <source>
        <dbReference type="ARBA" id="ARBA00004240"/>
    </source>
</evidence>